<dbReference type="EMBL" id="LBVC01000052">
    <property type="protein sequence ID" value="KKQ76997.1"/>
    <property type="molecule type" value="Genomic_DNA"/>
</dbReference>
<evidence type="ECO:0000256" key="4">
    <source>
        <dbReference type="ARBA" id="ARBA00023136"/>
    </source>
</evidence>
<accession>A0A0G0KDR5</accession>
<dbReference type="PANTHER" id="PTHR43424">
    <property type="entry name" value="LOCUS PUTATIVE PROTEIN 1-RELATED"/>
    <property type="match status" value="1"/>
</dbReference>
<dbReference type="GO" id="GO:0016020">
    <property type="term" value="C:membrane"/>
    <property type="evidence" value="ECO:0007669"/>
    <property type="project" value="UniProtKB-SubCell"/>
</dbReference>
<dbReference type="PANTHER" id="PTHR43424:SF1">
    <property type="entry name" value="LOCUS PUTATIVE PROTEIN 1-RELATED"/>
    <property type="match status" value="1"/>
</dbReference>
<evidence type="ECO:0000256" key="1">
    <source>
        <dbReference type="ARBA" id="ARBA00004141"/>
    </source>
</evidence>
<feature type="transmembrane region" description="Helical" evidence="5">
    <location>
        <begin position="152"/>
        <end position="172"/>
    </location>
</feature>
<comment type="subcellular location">
    <subcellularLocation>
        <location evidence="1">Membrane</location>
        <topology evidence="1">Multi-pass membrane protein</topology>
    </subcellularLocation>
</comment>
<feature type="transmembrane region" description="Helical" evidence="5">
    <location>
        <begin position="21"/>
        <end position="39"/>
    </location>
</feature>
<keyword evidence="3 5" id="KW-1133">Transmembrane helix</keyword>
<feature type="transmembrane region" description="Helical" evidence="5">
    <location>
        <begin position="303"/>
        <end position="322"/>
    </location>
</feature>
<dbReference type="AlphaFoldDB" id="A0A0G0KDR5"/>
<organism evidence="6 7">
    <name type="scientific">Candidatus Daviesbacteria bacterium GW2011_GWF2_38_6</name>
    <dbReference type="NCBI Taxonomy" id="1618432"/>
    <lineage>
        <taxon>Bacteria</taxon>
        <taxon>Candidatus Daviesiibacteriota</taxon>
    </lineage>
</organism>
<feature type="transmembrane region" description="Helical" evidence="5">
    <location>
        <begin position="390"/>
        <end position="412"/>
    </location>
</feature>
<evidence type="ECO:0000256" key="5">
    <source>
        <dbReference type="SAM" id="Phobius"/>
    </source>
</evidence>
<feature type="transmembrane region" description="Helical" evidence="5">
    <location>
        <begin position="178"/>
        <end position="202"/>
    </location>
</feature>
<keyword evidence="2 5" id="KW-0812">Transmembrane</keyword>
<evidence type="ECO:0000256" key="3">
    <source>
        <dbReference type="ARBA" id="ARBA00022989"/>
    </source>
</evidence>
<reference evidence="6 7" key="1">
    <citation type="journal article" date="2015" name="Nature">
        <title>rRNA introns, odd ribosomes, and small enigmatic genomes across a large radiation of phyla.</title>
        <authorList>
            <person name="Brown C.T."/>
            <person name="Hug L.A."/>
            <person name="Thomas B.C."/>
            <person name="Sharon I."/>
            <person name="Castelle C.J."/>
            <person name="Singh A."/>
            <person name="Wilkins M.J."/>
            <person name="Williams K.H."/>
            <person name="Banfield J.F."/>
        </authorList>
    </citation>
    <scope>NUCLEOTIDE SEQUENCE [LARGE SCALE GENOMIC DNA]</scope>
</reference>
<feature type="transmembrane region" description="Helical" evidence="5">
    <location>
        <begin position="362"/>
        <end position="384"/>
    </location>
</feature>
<feature type="transmembrane region" description="Helical" evidence="5">
    <location>
        <begin position="120"/>
        <end position="140"/>
    </location>
</feature>
<comment type="caution">
    <text evidence="6">The sequence shown here is derived from an EMBL/GenBank/DDBJ whole genome shotgun (WGS) entry which is preliminary data.</text>
</comment>
<dbReference type="CDD" id="cd13128">
    <property type="entry name" value="MATE_Wzx_like"/>
    <property type="match status" value="1"/>
</dbReference>
<dbReference type="InterPro" id="IPR052556">
    <property type="entry name" value="PolySynth_Transporter"/>
</dbReference>
<dbReference type="InterPro" id="IPR002797">
    <property type="entry name" value="Polysacc_synth"/>
</dbReference>
<sequence length="419" mass="46496">MPGVQIPLHPQMKSILKQTSWLFGAQALGRIIGFFYTIYLARSLGVEDFGLYSVALAYYSLFAAFADFGFSRFLIREIAKGSIKIAEVFSNISILRLTITSLLFAVFSLVLYIFDPDKFRVGLSLLAILTVLPASVAQTADSIFIAVQKMKLSALSLVVLNVATTLAGIFLLNSGFGTTGAVVALIVGQVAYLVVTLALLKFQKMALLSFIKTKVLIKVIKGALPYGLLAILGLIYFRIDTLLLSYMRGNFETGIYSAGYKFLEALVFIPSSLAIVLFPTLAKLHDHDLTKIKLLFSQSVKTMVFLSALVFLAYNLILPPLIRFFLPSYLPAIEVIRILSLTVPFMFIYVPASQILLSTDKYLKQVILISLLPLLFNIILNLIFIPRFGFLAASWITVASDILSTALIIFFIRKFIFKR</sequence>
<feature type="transmembrane region" description="Helical" evidence="5">
    <location>
        <begin position="51"/>
        <end position="74"/>
    </location>
</feature>
<feature type="transmembrane region" description="Helical" evidence="5">
    <location>
        <begin position="94"/>
        <end position="114"/>
    </location>
</feature>
<name>A0A0G0KDR5_9BACT</name>
<gene>
    <name evidence="6" type="ORF">US99_C0052G0007</name>
</gene>
<keyword evidence="4 5" id="KW-0472">Membrane</keyword>
<dbReference type="Proteomes" id="UP000034324">
    <property type="component" value="Unassembled WGS sequence"/>
</dbReference>
<evidence type="ECO:0000313" key="7">
    <source>
        <dbReference type="Proteomes" id="UP000034324"/>
    </source>
</evidence>
<protein>
    <submittedName>
        <fullName evidence="6">Membrane protein involved in the export of O-antigen and teichoic acid</fullName>
    </submittedName>
</protein>
<evidence type="ECO:0000313" key="6">
    <source>
        <dbReference type="EMBL" id="KKQ76997.1"/>
    </source>
</evidence>
<dbReference type="Pfam" id="PF01943">
    <property type="entry name" value="Polysacc_synt"/>
    <property type="match status" value="1"/>
</dbReference>
<proteinExistence type="predicted"/>
<feature type="transmembrane region" description="Helical" evidence="5">
    <location>
        <begin position="223"/>
        <end position="239"/>
    </location>
</feature>
<feature type="transmembrane region" description="Helical" evidence="5">
    <location>
        <begin position="259"/>
        <end position="282"/>
    </location>
</feature>
<evidence type="ECO:0000256" key="2">
    <source>
        <dbReference type="ARBA" id="ARBA00022692"/>
    </source>
</evidence>
<feature type="transmembrane region" description="Helical" evidence="5">
    <location>
        <begin position="328"/>
        <end position="350"/>
    </location>
</feature>